<accession>A0A1J4RSG2</accession>
<evidence type="ECO:0000313" key="3">
    <source>
        <dbReference type="Proteomes" id="UP000183144"/>
    </source>
</evidence>
<feature type="domain" description="HEPN" evidence="1">
    <location>
        <begin position="19"/>
        <end position="136"/>
    </location>
</feature>
<gene>
    <name evidence="2" type="ORF">AUJ59_00355</name>
</gene>
<evidence type="ECO:0000259" key="1">
    <source>
        <dbReference type="PROSITE" id="PS50910"/>
    </source>
</evidence>
<sequence length="151" mass="17044">MAKLSTKRRYNQSDVSGWIKQAEDDWSWAKASFREKEYKGACFVAHQLAEKSLKALIFALTPKFAPTDLKKLHTHDLFSLTKQVEAGLGKCPAVVRRACEVLNDYYMSSRYPDVHEAVGEYTAELAEKALKLALAVFKFAKKELALAKISK</sequence>
<dbReference type="SUPFAM" id="SSF81593">
    <property type="entry name" value="Nucleotidyltransferase substrate binding subunit/domain"/>
    <property type="match status" value="1"/>
</dbReference>
<dbReference type="InterPro" id="IPR007842">
    <property type="entry name" value="HEPN_dom"/>
</dbReference>
<dbReference type="STRING" id="1805034.AUJ59_00355"/>
<protein>
    <recommendedName>
        <fullName evidence="1">HEPN domain-containing protein</fullName>
    </recommendedName>
</protein>
<dbReference type="PROSITE" id="PS50910">
    <property type="entry name" value="HEPN"/>
    <property type="match status" value="1"/>
</dbReference>
<evidence type="ECO:0000313" key="2">
    <source>
        <dbReference type="EMBL" id="OIN89960.1"/>
    </source>
</evidence>
<dbReference type="EMBL" id="MNUI01000007">
    <property type="protein sequence ID" value="OIN89960.1"/>
    <property type="molecule type" value="Genomic_DNA"/>
</dbReference>
<comment type="caution">
    <text evidence="2">The sequence shown here is derived from an EMBL/GenBank/DDBJ whole genome shotgun (WGS) entry which is preliminary data.</text>
</comment>
<reference evidence="2 3" key="1">
    <citation type="journal article" date="2016" name="Environ. Microbiol.">
        <title>Genomic resolution of a cold subsurface aquifer community provides metabolic insights for novel microbes adapted to high CO concentrations.</title>
        <authorList>
            <person name="Probst A.J."/>
            <person name="Castelle C.J."/>
            <person name="Singh A."/>
            <person name="Brown C.T."/>
            <person name="Anantharaman K."/>
            <person name="Sharon I."/>
            <person name="Hug L.A."/>
            <person name="Burstein D."/>
            <person name="Emerson J.B."/>
            <person name="Thomas B.C."/>
            <person name="Banfield J.F."/>
        </authorList>
    </citation>
    <scope>NUCLEOTIDE SEQUENCE [LARGE SCALE GENOMIC DNA]</scope>
    <source>
        <strain evidence="2">CG1_02_47_37</strain>
    </source>
</reference>
<dbReference type="SMART" id="SM00748">
    <property type="entry name" value="HEPN"/>
    <property type="match status" value="1"/>
</dbReference>
<dbReference type="Proteomes" id="UP000183144">
    <property type="component" value="Unassembled WGS sequence"/>
</dbReference>
<name>A0A1J4RSG2_9BACT</name>
<dbReference type="AlphaFoldDB" id="A0A1J4RSG2"/>
<organism evidence="2 3">
    <name type="scientific">Candidatus Beckwithbacteria bacterium CG1_02_47_37</name>
    <dbReference type="NCBI Taxonomy" id="1805034"/>
    <lineage>
        <taxon>Bacteria</taxon>
        <taxon>Candidatus Beckwithiibacteriota</taxon>
    </lineage>
</organism>
<proteinExistence type="predicted"/>
<dbReference type="Gene3D" id="1.20.120.330">
    <property type="entry name" value="Nucleotidyltransferases domain 2"/>
    <property type="match status" value="1"/>
</dbReference>
<dbReference type="Pfam" id="PF05168">
    <property type="entry name" value="HEPN"/>
    <property type="match status" value="1"/>
</dbReference>